<protein>
    <recommendedName>
        <fullName evidence="3">VTT domain-containing protein</fullName>
    </recommendedName>
</protein>
<feature type="domain" description="VTT" evidence="3">
    <location>
        <begin position="29"/>
        <end position="155"/>
    </location>
</feature>
<comment type="caution">
    <text evidence="4">The sequence shown here is derived from an EMBL/GenBank/DDBJ whole genome shotgun (WGS) entry which is preliminary data.</text>
</comment>
<dbReference type="AlphaFoldDB" id="A0A1V4IVZ3"/>
<evidence type="ECO:0000313" key="5">
    <source>
        <dbReference type="Proteomes" id="UP000190080"/>
    </source>
</evidence>
<dbReference type="InterPro" id="IPR051311">
    <property type="entry name" value="DedA_domain"/>
</dbReference>
<dbReference type="OrthoDB" id="9782291at2"/>
<evidence type="ECO:0000313" key="4">
    <source>
        <dbReference type="EMBL" id="OPJ63965.1"/>
    </source>
</evidence>
<dbReference type="PANTHER" id="PTHR42709:SF9">
    <property type="entry name" value="ALKALINE PHOSPHATASE LIKE PROTEIN"/>
    <property type="match status" value="1"/>
</dbReference>
<dbReference type="InterPro" id="IPR032816">
    <property type="entry name" value="VTT_dom"/>
</dbReference>
<dbReference type="GO" id="GO:0005886">
    <property type="term" value="C:plasma membrane"/>
    <property type="evidence" value="ECO:0007669"/>
    <property type="project" value="TreeGrafter"/>
</dbReference>
<feature type="transmembrane region" description="Helical" evidence="2">
    <location>
        <begin position="103"/>
        <end position="125"/>
    </location>
</feature>
<comment type="similarity">
    <text evidence="1">Belongs to the DedA family.</text>
</comment>
<dbReference type="Proteomes" id="UP000190080">
    <property type="component" value="Unassembled WGS sequence"/>
</dbReference>
<organism evidence="4 5">
    <name type="scientific">Clostridium oryzae</name>
    <dbReference type="NCBI Taxonomy" id="1450648"/>
    <lineage>
        <taxon>Bacteria</taxon>
        <taxon>Bacillati</taxon>
        <taxon>Bacillota</taxon>
        <taxon>Clostridia</taxon>
        <taxon>Eubacteriales</taxon>
        <taxon>Clostridiaceae</taxon>
        <taxon>Clostridium</taxon>
    </lineage>
</organism>
<keyword evidence="2" id="KW-0472">Membrane</keyword>
<keyword evidence="2" id="KW-0812">Transmembrane</keyword>
<feature type="transmembrane region" description="Helical" evidence="2">
    <location>
        <begin position="12"/>
        <end position="29"/>
    </location>
</feature>
<name>A0A1V4IVZ3_9CLOT</name>
<dbReference type="STRING" id="1450648.CLORY_08370"/>
<proteinExistence type="inferred from homology"/>
<feature type="transmembrane region" description="Helical" evidence="2">
    <location>
        <begin position="49"/>
        <end position="70"/>
    </location>
</feature>
<accession>A0A1V4IVZ3</accession>
<feature type="transmembrane region" description="Helical" evidence="2">
    <location>
        <begin position="167"/>
        <end position="188"/>
    </location>
</feature>
<evidence type="ECO:0000256" key="1">
    <source>
        <dbReference type="ARBA" id="ARBA00010792"/>
    </source>
</evidence>
<dbReference type="EMBL" id="MZGV01000006">
    <property type="protein sequence ID" value="OPJ63965.1"/>
    <property type="molecule type" value="Genomic_DNA"/>
</dbReference>
<keyword evidence="2" id="KW-1133">Transmembrane helix</keyword>
<feature type="transmembrane region" description="Helical" evidence="2">
    <location>
        <begin position="137"/>
        <end position="161"/>
    </location>
</feature>
<keyword evidence="5" id="KW-1185">Reference proteome</keyword>
<dbReference type="Pfam" id="PF09335">
    <property type="entry name" value="VTT_dom"/>
    <property type="match status" value="1"/>
</dbReference>
<dbReference type="PANTHER" id="PTHR42709">
    <property type="entry name" value="ALKALINE PHOSPHATASE LIKE PROTEIN"/>
    <property type="match status" value="1"/>
</dbReference>
<evidence type="ECO:0000259" key="3">
    <source>
        <dbReference type="Pfam" id="PF09335"/>
    </source>
</evidence>
<gene>
    <name evidence="4" type="ORF">CLORY_08370</name>
</gene>
<reference evidence="4 5" key="1">
    <citation type="submission" date="2017-03" db="EMBL/GenBank/DDBJ databases">
        <title>Genome sequence of Clostridium oryzae DSM 28571.</title>
        <authorList>
            <person name="Poehlein A."/>
            <person name="Daniel R."/>
        </authorList>
    </citation>
    <scope>NUCLEOTIDE SEQUENCE [LARGE SCALE GENOMIC DNA]</scope>
    <source>
        <strain evidence="4 5">DSM 28571</strain>
    </source>
</reference>
<sequence length="205" mass="23412">MHFITQLLNQYGYLVLLVCLSLELAALPLPGEALMTYCGYIVYLRKMNWTISIIAATVGAVAGITSSYFIGKLLGKDFFEKYGRYLFMNKKRLDKVSAFFNKYNTWIIFLAFFIPGMRHVMGYFCGIIKVPYKNFSISAYTGAAAWTTTFISMGNFLGASWSRSDRIIKYITIGLVATLVLVFTYFYVRYRIKGRYVIENDGSES</sequence>
<dbReference type="RefSeq" id="WP_139375956.1">
    <property type="nucleotide sequence ID" value="NZ_MZGV01000006.1"/>
</dbReference>
<evidence type="ECO:0000256" key="2">
    <source>
        <dbReference type="SAM" id="Phobius"/>
    </source>
</evidence>